<dbReference type="EMBL" id="JASBWR010000062">
    <property type="protein sequence ID" value="KAJ9100766.1"/>
    <property type="molecule type" value="Genomic_DNA"/>
</dbReference>
<evidence type="ECO:0000313" key="2">
    <source>
        <dbReference type="Proteomes" id="UP001241377"/>
    </source>
</evidence>
<keyword evidence="2" id="KW-1185">Reference proteome</keyword>
<protein>
    <submittedName>
        <fullName evidence="1">Uncharacterized protein</fullName>
    </submittedName>
</protein>
<evidence type="ECO:0000313" key="1">
    <source>
        <dbReference type="EMBL" id="KAJ9100766.1"/>
    </source>
</evidence>
<proteinExistence type="predicted"/>
<comment type="caution">
    <text evidence="1">The sequence shown here is derived from an EMBL/GenBank/DDBJ whole genome shotgun (WGS) entry which is preliminary data.</text>
</comment>
<gene>
    <name evidence="1" type="ORF">QFC19_005505</name>
</gene>
<sequence>MLPHVHPQSYQSLLNHAVKIEPGRIVTPRLKNREQGLDNIEPLHRAQSDSRPSTIPPLRDSLRDSPHSNENMIQSHPPTQAIESQLDGPQPARPTLSNPDDTANPSSNVASPRLDDFSIP</sequence>
<dbReference type="Proteomes" id="UP001241377">
    <property type="component" value="Unassembled WGS sequence"/>
</dbReference>
<reference evidence="1" key="1">
    <citation type="submission" date="2023-04" db="EMBL/GenBank/DDBJ databases">
        <title>Draft Genome sequencing of Naganishia species isolated from polar environments using Oxford Nanopore Technology.</title>
        <authorList>
            <person name="Leo P."/>
            <person name="Venkateswaran K."/>
        </authorList>
    </citation>
    <scope>NUCLEOTIDE SEQUENCE</scope>
    <source>
        <strain evidence="1">MNA-CCFEE 5261</strain>
    </source>
</reference>
<name>A0ACC2VQ58_9TREE</name>
<organism evidence="1 2">
    <name type="scientific">Naganishia cerealis</name>
    <dbReference type="NCBI Taxonomy" id="610337"/>
    <lineage>
        <taxon>Eukaryota</taxon>
        <taxon>Fungi</taxon>
        <taxon>Dikarya</taxon>
        <taxon>Basidiomycota</taxon>
        <taxon>Agaricomycotina</taxon>
        <taxon>Tremellomycetes</taxon>
        <taxon>Filobasidiales</taxon>
        <taxon>Filobasidiaceae</taxon>
        <taxon>Naganishia</taxon>
    </lineage>
</organism>
<accession>A0ACC2VQ58</accession>